<feature type="compositionally biased region" description="Basic and acidic residues" evidence="1">
    <location>
        <begin position="18"/>
        <end position="27"/>
    </location>
</feature>
<keyword evidence="2" id="KW-0472">Membrane</keyword>
<feature type="compositionally biased region" description="Pro residues" evidence="1">
    <location>
        <begin position="1"/>
        <end position="14"/>
    </location>
</feature>
<evidence type="ECO:0000256" key="1">
    <source>
        <dbReference type="SAM" id="MobiDB-lite"/>
    </source>
</evidence>
<evidence type="ECO:0000256" key="2">
    <source>
        <dbReference type="SAM" id="Phobius"/>
    </source>
</evidence>
<feature type="region of interest" description="Disordered" evidence="1">
    <location>
        <begin position="1"/>
        <end position="71"/>
    </location>
</feature>
<name>A0ABP6QA51_9ACTN</name>
<gene>
    <name evidence="3" type="ORF">GCM10010468_34390</name>
</gene>
<dbReference type="EMBL" id="BAAAUV010000007">
    <property type="protein sequence ID" value="GAA3213919.1"/>
    <property type="molecule type" value="Genomic_DNA"/>
</dbReference>
<keyword evidence="2" id="KW-1133">Transmembrane helix</keyword>
<feature type="compositionally biased region" description="Polar residues" evidence="1">
    <location>
        <begin position="329"/>
        <end position="353"/>
    </location>
</feature>
<comment type="caution">
    <text evidence="3">The sequence shown here is derived from an EMBL/GenBank/DDBJ whole genome shotgun (WGS) entry which is preliminary data.</text>
</comment>
<feature type="transmembrane region" description="Helical" evidence="2">
    <location>
        <begin position="90"/>
        <end position="114"/>
    </location>
</feature>
<feature type="compositionally biased region" description="Low complexity" evidence="1">
    <location>
        <begin position="187"/>
        <end position="209"/>
    </location>
</feature>
<feature type="compositionally biased region" description="Low complexity" evidence="1">
    <location>
        <begin position="158"/>
        <end position="170"/>
    </location>
</feature>
<dbReference type="Proteomes" id="UP001501237">
    <property type="component" value="Unassembled WGS sequence"/>
</dbReference>
<protein>
    <submittedName>
        <fullName evidence="3">Uncharacterized protein</fullName>
    </submittedName>
</protein>
<organism evidence="3 4">
    <name type="scientific">Actinocorallia longicatena</name>
    <dbReference type="NCBI Taxonomy" id="111803"/>
    <lineage>
        <taxon>Bacteria</taxon>
        <taxon>Bacillati</taxon>
        <taxon>Actinomycetota</taxon>
        <taxon>Actinomycetes</taxon>
        <taxon>Streptosporangiales</taxon>
        <taxon>Thermomonosporaceae</taxon>
        <taxon>Actinocorallia</taxon>
    </lineage>
</organism>
<evidence type="ECO:0000313" key="3">
    <source>
        <dbReference type="EMBL" id="GAA3213919.1"/>
    </source>
</evidence>
<feature type="region of interest" description="Disordered" evidence="1">
    <location>
        <begin position="321"/>
        <end position="378"/>
    </location>
</feature>
<feature type="compositionally biased region" description="Low complexity" evidence="1">
    <location>
        <begin position="28"/>
        <end position="60"/>
    </location>
</feature>
<evidence type="ECO:0000313" key="4">
    <source>
        <dbReference type="Proteomes" id="UP001501237"/>
    </source>
</evidence>
<feature type="region of interest" description="Disordered" evidence="1">
    <location>
        <begin position="119"/>
        <end position="282"/>
    </location>
</feature>
<feature type="compositionally biased region" description="Low complexity" evidence="1">
    <location>
        <begin position="233"/>
        <end position="251"/>
    </location>
</feature>
<proteinExistence type="predicted"/>
<sequence>MNAMPNPVPDPGPTSEPHLPKPLDHSEQQPTAAAFAAPSTDSPTTPSAGPSGSSDGTGTDTEQDDQGRTGFPLGQWVVGGVSVVAIAGEVLWQVAGLPGLLATGAIAAGGLVLATGRRNRNRSGQDSARSGWTSGGRGGSGPARLWSGGRAGTGGRSGSRSAGRIPSGRGARTGSGTGRSFGGHGSQSGRRPAAAAAGRRGQRARATTPETRSTNGTAKGGRSARRTPWGMGRAAARKAWSSAARSKPARWTSNARGRARAAADGSRGSRRARLGAARRSWSRSLYQGRGAPLRLLAAIVAVPLSLLTLLWGWWRSRKNTTAPAAADSPSGQSSPADETPSDQPITDPSTSRGPGQPAQEPHRDRHRNTRPAPSRRSFTVTSGFPLAVAAADVNTAAATYDPPDMWRVAADLRQLPDVFASVALALRTYTGRLEGGFPIDPHVVEAIAQLYQGIAQVAVAAQEIEPLFRRVHADDLKRDEAPRTNEPAWNV</sequence>
<reference evidence="4" key="1">
    <citation type="journal article" date="2019" name="Int. J. Syst. Evol. Microbiol.">
        <title>The Global Catalogue of Microorganisms (GCM) 10K type strain sequencing project: providing services to taxonomists for standard genome sequencing and annotation.</title>
        <authorList>
            <consortium name="The Broad Institute Genomics Platform"/>
            <consortium name="The Broad Institute Genome Sequencing Center for Infectious Disease"/>
            <person name="Wu L."/>
            <person name="Ma J."/>
        </authorList>
    </citation>
    <scope>NUCLEOTIDE SEQUENCE [LARGE SCALE GENOMIC DNA]</scope>
    <source>
        <strain evidence="4">JCM 9377</strain>
    </source>
</reference>
<feature type="transmembrane region" description="Helical" evidence="2">
    <location>
        <begin position="293"/>
        <end position="314"/>
    </location>
</feature>
<keyword evidence="4" id="KW-1185">Reference proteome</keyword>
<feature type="compositionally biased region" description="Gly residues" evidence="1">
    <location>
        <begin position="171"/>
        <end position="186"/>
    </location>
</feature>
<accession>A0ABP6QA51</accession>
<keyword evidence="2" id="KW-0812">Transmembrane</keyword>